<dbReference type="InterPro" id="IPR036388">
    <property type="entry name" value="WH-like_DNA-bd_sf"/>
</dbReference>
<dbReference type="Pfam" id="PF01047">
    <property type="entry name" value="MarR"/>
    <property type="match status" value="1"/>
</dbReference>
<dbReference type="AlphaFoldDB" id="A0A1M5R9B3"/>
<dbReference type="InterPro" id="IPR036390">
    <property type="entry name" value="WH_DNA-bd_sf"/>
</dbReference>
<evidence type="ECO:0000256" key="2">
    <source>
        <dbReference type="ARBA" id="ARBA00023125"/>
    </source>
</evidence>
<protein>
    <submittedName>
        <fullName evidence="5">MarR family transcriptional regulator, 2-MHQ and catechol-resistance regulon repressor</fullName>
    </submittedName>
</protein>
<reference evidence="6" key="1">
    <citation type="submission" date="2016-11" db="EMBL/GenBank/DDBJ databases">
        <authorList>
            <person name="Varghese N."/>
            <person name="Submissions S."/>
        </authorList>
    </citation>
    <scope>NUCLEOTIDE SEQUENCE [LARGE SCALE GENOMIC DNA]</scope>
    <source>
        <strain evidence="6">DSM 15285</strain>
    </source>
</reference>
<evidence type="ECO:0000259" key="4">
    <source>
        <dbReference type="PROSITE" id="PS50995"/>
    </source>
</evidence>
<accession>A0A1M5R9B3</accession>
<name>A0A1M5R9B3_9FIRM</name>
<dbReference type="SUPFAM" id="SSF46785">
    <property type="entry name" value="Winged helix' DNA-binding domain"/>
    <property type="match status" value="1"/>
</dbReference>
<evidence type="ECO:0000313" key="5">
    <source>
        <dbReference type="EMBL" id="SHH22606.1"/>
    </source>
</evidence>
<dbReference type="Proteomes" id="UP000242520">
    <property type="component" value="Unassembled WGS sequence"/>
</dbReference>
<dbReference type="EMBL" id="FQXH01000011">
    <property type="protein sequence ID" value="SHH22606.1"/>
    <property type="molecule type" value="Genomic_DNA"/>
</dbReference>
<dbReference type="GO" id="GO:0003700">
    <property type="term" value="F:DNA-binding transcription factor activity"/>
    <property type="evidence" value="ECO:0007669"/>
    <property type="project" value="InterPro"/>
</dbReference>
<dbReference type="PANTHER" id="PTHR42756">
    <property type="entry name" value="TRANSCRIPTIONAL REGULATOR, MARR"/>
    <property type="match status" value="1"/>
</dbReference>
<keyword evidence="6" id="KW-1185">Reference proteome</keyword>
<dbReference type="STRING" id="1123350.SAMN02744040_01273"/>
<dbReference type="InterPro" id="IPR000835">
    <property type="entry name" value="HTH_MarR-typ"/>
</dbReference>
<gene>
    <name evidence="5" type="ORF">SAMN02744040_01273</name>
</gene>
<dbReference type="Gene3D" id="1.10.10.10">
    <property type="entry name" value="Winged helix-like DNA-binding domain superfamily/Winged helix DNA-binding domain"/>
    <property type="match status" value="1"/>
</dbReference>
<keyword evidence="2" id="KW-0238">DNA-binding</keyword>
<dbReference type="SMART" id="SM00347">
    <property type="entry name" value="HTH_MARR"/>
    <property type="match status" value="1"/>
</dbReference>
<organism evidence="5 6">
    <name type="scientific">Tepidibacter thalassicus DSM 15285</name>
    <dbReference type="NCBI Taxonomy" id="1123350"/>
    <lineage>
        <taxon>Bacteria</taxon>
        <taxon>Bacillati</taxon>
        <taxon>Bacillota</taxon>
        <taxon>Clostridia</taxon>
        <taxon>Peptostreptococcales</taxon>
        <taxon>Peptostreptococcaceae</taxon>
        <taxon>Tepidibacter</taxon>
    </lineage>
</organism>
<evidence type="ECO:0000256" key="3">
    <source>
        <dbReference type="ARBA" id="ARBA00023163"/>
    </source>
</evidence>
<feature type="domain" description="HTH marR-type" evidence="4">
    <location>
        <begin position="20"/>
        <end position="153"/>
    </location>
</feature>
<evidence type="ECO:0000256" key="1">
    <source>
        <dbReference type="ARBA" id="ARBA00023015"/>
    </source>
</evidence>
<keyword evidence="3" id="KW-0804">Transcription</keyword>
<dbReference type="PRINTS" id="PR00598">
    <property type="entry name" value="HTHMARR"/>
</dbReference>
<evidence type="ECO:0000313" key="6">
    <source>
        <dbReference type="Proteomes" id="UP000242520"/>
    </source>
</evidence>
<dbReference type="PROSITE" id="PS50995">
    <property type="entry name" value="HTH_MARR_2"/>
    <property type="match status" value="1"/>
</dbReference>
<dbReference type="PROSITE" id="PS01117">
    <property type="entry name" value="HTH_MARR_1"/>
    <property type="match status" value="1"/>
</dbReference>
<sequence length="163" mass="19033">MNKKKLYDFLESYNFIEDMSGKTIINLLKSVEIMRFVYNNLFAKYGISESKFSVLLLLYHSKDGMALCEIGEKLFVTRANITGLIDRMEKEGLVEKRVNPKDRRSVKAYLTNKGKGLFEDVKEKHIDFSKQMTRGLDINEKECLNNLLEKLQRDIVNCFSEEE</sequence>
<keyword evidence="1" id="KW-0805">Transcription regulation</keyword>
<dbReference type="RefSeq" id="WP_178137459.1">
    <property type="nucleotide sequence ID" value="NZ_FQXH01000011.1"/>
</dbReference>
<dbReference type="InterPro" id="IPR023187">
    <property type="entry name" value="Tscrpt_reg_MarR-type_CS"/>
</dbReference>
<dbReference type="GO" id="GO:0003677">
    <property type="term" value="F:DNA binding"/>
    <property type="evidence" value="ECO:0007669"/>
    <property type="project" value="UniProtKB-KW"/>
</dbReference>
<dbReference type="PANTHER" id="PTHR42756:SF1">
    <property type="entry name" value="TRANSCRIPTIONAL REPRESSOR OF EMRAB OPERON"/>
    <property type="match status" value="1"/>
</dbReference>
<proteinExistence type="predicted"/>